<dbReference type="AlphaFoldDB" id="A0A9P8Y8Y5"/>
<dbReference type="RefSeq" id="XP_046012826.1">
    <property type="nucleotide sequence ID" value="XM_046156778.1"/>
</dbReference>
<accession>A0A9P8Y8Y5</accession>
<protein>
    <submittedName>
        <fullName evidence="1">Uncharacterized protein</fullName>
    </submittedName>
</protein>
<gene>
    <name evidence="1" type="ORF">B0I36DRAFT_349265</name>
</gene>
<dbReference type="Proteomes" id="UP000756346">
    <property type="component" value="Unassembled WGS sequence"/>
</dbReference>
<keyword evidence="2" id="KW-1185">Reference proteome</keyword>
<reference evidence="1" key="1">
    <citation type="journal article" date="2021" name="Nat. Commun.">
        <title>Genetic determinants of endophytism in the Arabidopsis root mycobiome.</title>
        <authorList>
            <person name="Mesny F."/>
            <person name="Miyauchi S."/>
            <person name="Thiergart T."/>
            <person name="Pickel B."/>
            <person name="Atanasova L."/>
            <person name="Karlsson M."/>
            <person name="Huettel B."/>
            <person name="Barry K.W."/>
            <person name="Haridas S."/>
            <person name="Chen C."/>
            <person name="Bauer D."/>
            <person name="Andreopoulos W."/>
            <person name="Pangilinan J."/>
            <person name="LaButti K."/>
            <person name="Riley R."/>
            <person name="Lipzen A."/>
            <person name="Clum A."/>
            <person name="Drula E."/>
            <person name="Henrissat B."/>
            <person name="Kohler A."/>
            <person name="Grigoriev I.V."/>
            <person name="Martin F.M."/>
            <person name="Hacquard S."/>
        </authorList>
    </citation>
    <scope>NUCLEOTIDE SEQUENCE</scope>
    <source>
        <strain evidence="1">MPI-CAGE-CH-0230</strain>
    </source>
</reference>
<organism evidence="1 2">
    <name type="scientific">Microdochium trichocladiopsis</name>
    <dbReference type="NCBI Taxonomy" id="1682393"/>
    <lineage>
        <taxon>Eukaryota</taxon>
        <taxon>Fungi</taxon>
        <taxon>Dikarya</taxon>
        <taxon>Ascomycota</taxon>
        <taxon>Pezizomycotina</taxon>
        <taxon>Sordariomycetes</taxon>
        <taxon>Xylariomycetidae</taxon>
        <taxon>Xylariales</taxon>
        <taxon>Microdochiaceae</taxon>
        <taxon>Microdochium</taxon>
    </lineage>
</organism>
<evidence type="ECO:0000313" key="1">
    <source>
        <dbReference type="EMBL" id="KAH7031146.1"/>
    </source>
</evidence>
<name>A0A9P8Y8Y5_9PEZI</name>
<proteinExistence type="predicted"/>
<dbReference type="GeneID" id="70186324"/>
<comment type="caution">
    <text evidence="1">The sequence shown here is derived from an EMBL/GenBank/DDBJ whole genome shotgun (WGS) entry which is preliminary data.</text>
</comment>
<dbReference type="EMBL" id="JAGTJQ010000005">
    <property type="protein sequence ID" value="KAH7031146.1"/>
    <property type="molecule type" value="Genomic_DNA"/>
</dbReference>
<sequence length="173" mass="19272">MTVASFSVMMDNVQGQERALADPALDPQWLPGAPVPLTGHTERFRGDPEASRELRGHFRMLDELAREMPTTHRPGSWAFCIVRLTYAADAQFERSLARVDAALADYAHYEAEMTGFKKARLGARLGITIPDHTDPRRPARGFLAQRGTRTTSCRTKRISNNATGEPACAFFDH</sequence>
<evidence type="ECO:0000313" key="2">
    <source>
        <dbReference type="Proteomes" id="UP000756346"/>
    </source>
</evidence>